<gene>
    <name evidence="1" type="ORF">A2942_01180</name>
</gene>
<organism evidence="1 2">
    <name type="scientific">Candidatus Lloydbacteria bacterium RIFCSPLOWO2_01_FULL_50_20</name>
    <dbReference type="NCBI Taxonomy" id="1798665"/>
    <lineage>
        <taxon>Bacteria</taxon>
        <taxon>Candidatus Lloydiibacteriota</taxon>
    </lineage>
</organism>
<evidence type="ECO:0008006" key="3">
    <source>
        <dbReference type="Google" id="ProtNLM"/>
    </source>
</evidence>
<accession>A0A1G2DKK4</accession>
<evidence type="ECO:0000313" key="2">
    <source>
        <dbReference type="Proteomes" id="UP000178534"/>
    </source>
</evidence>
<comment type="caution">
    <text evidence="1">The sequence shown here is derived from an EMBL/GenBank/DDBJ whole genome shotgun (WGS) entry which is preliminary data.</text>
</comment>
<proteinExistence type="predicted"/>
<dbReference type="EMBL" id="MHLP01000007">
    <property type="protein sequence ID" value="OGZ13440.1"/>
    <property type="molecule type" value="Genomic_DNA"/>
</dbReference>
<protein>
    <recommendedName>
        <fullName evidence="3">30S ribosomal protein S21</fullName>
    </recommendedName>
</protein>
<reference evidence="1 2" key="1">
    <citation type="journal article" date="2016" name="Nat. Commun.">
        <title>Thousands of microbial genomes shed light on interconnected biogeochemical processes in an aquifer system.</title>
        <authorList>
            <person name="Anantharaman K."/>
            <person name="Brown C.T."/>
            <person name="Hug L.A."/>
            <person name="Sharon I."/>
            <person name="Castelle C.J."/>
            <person name="Probst A.J."/>
            <person name="Thomas B.C."/>
            <person name="Singh A."/>
            <person name="Wilkins M.J."/>
            <person name="Karaoz U."/>
            <person name="Brodie E.L."/>
            <person name="Williams K.H."/>
            <person name="Hubbard S.S."/>
            <person name="Banfield J.F."/>
        </authorList>
    </citation>
    <scope>NUCLEOTIDE SEQUENCE [LARGE SCALE GENOMIC DNA]</scope>
</reference>
<name>A0A1G2DKK4_9BACT</name>
<sequence length="85" mass="9914">MKIIAEVKKQGNESGAALIRRFTKRVQGTKALMKVREERYFSRKLSKLKTKRRALVSIDKRKAYERLKKLGKIVEKVPGSNGRRR</sequence>
<dbReference type="STRING" id="1798665.A2942_01180"/>
<dbReference type="Proteomes" id="UP000178534">
    <property type="component" value="Unassembled WGS sequence"/>
</dbReference>
<evidence type="ECO:0000313" key="1">
    <source>
        <dbReference type="EMBL" id="OGZ13440.1"/>
    </source>
</evidence>
<dbReference type="AlphaFoldDB" id="A0A1G2DKK4"/>